<evidence type="ECO:0000313" key="7">
    <source>
        <dbReference type="Proteomes" id="UP000000323"/>
    </source>
</evidence>
<comment type="similarity">
    <text evidence="1">Belongs to the sulfatase family.</text>
</comment>
<keyword evidence="4" id="KW-0325">Glycoprotein</keyword>
<evidence type="ECO:0000256" key="2">
    <source>
        <dbReference type="ARBA" id="ARBA00022729"/>
    </source>
</evidence>
<dbReference type="HOGENOM" id="CLU_006332_4_1_0"/>
<reference evidence="7" key="1">
    <citation type="journal article" date="2010" name="Stand. Genomic Sci.">
        <title>Complete genome sequence of 'Thermobaculum terrenum' type strain (YNP1).</title>
        <authorList>
            <person name="Kiss H."/>
            <person name="Cleland D."/>
            <person name="Lapidus A."/>
            <person name="Lucas S."/>
            <person name="Glavina Del Rio T."/>
            <person name="Nolan M."/>
            <person name="Tice H."/>
            <person name="Han C."/>
            <person name="Goodwin L."/>
            <person name="Pitluck S."/>
            <person name="Liolios K."/>
            <person name="Ivanova N."/>
            <person name="Mavromatis K."/>
            <person name="Ovchinnikova G."/>
            <person name="Pati A."/>
            <person name="Chen A."/>
            <person name="Palaniappan K."/>
            <person name="Land M."/>
            <person name="Hauser L."/>
            <person name="Chang Y."/>
            <person name="Jeffries C."/>
            <person name="Lu M."/>
            <person name="Brettin T."/>
            <person name="Detter J."/>
            <person name="Goker M."/>
            <person name="Tindall B."/>
            <person name="Beck B."/>
            <person name="McDermott T."/>
            <person name="Woyke T."/>
            <person name="Bristow J."/>
            <person name="Eisen J."/>
            <person name="Markowitz V."/>
            <person name="Hugenholtz P."/>
            <person name="Kyrpides N."/>
            <person name="Klenk H."/>
            <person name="Cheng J."/>
        </authorList>
    </citation>
    <scope>NUCLEOTIDE SEQUENCE [LARGE SCALE GENOMIC DNA]</scope>
    <source>
        <strain evidence="7">ATCC BAA-798 / YNP1</strain>
    </source>
</reference>
<feature type="domain" description="Sulfatase N-terminal" evidence="5">
    <location>
        <begin position="41"/>
        <end position="376"/>
    </location>
</feature>
<keyword evidence="3" id="KW-0378">Hydrolase</keyword>
<dbReference type="eggNOG" id="COG3119">
    <property type="taxonomic scope" value="Bacteria"/>
</dbReference>
<accession>D1CIC7</accession>
<keyword evidence="7" id="KW-1185">Reference proteome</keyword>
<sequence>MGKYLASPGWRRALISGLLALMVVLGLHLDARRVHSMHPRPNVVLIVTDDQRVGTLGVMPRTRYWLVRGGTYFSHAYVTTPLCCPSRSSIFTGLYAHNHHVVQNVYGDRLPQQLTIQHYLQRAGYVTAIFGKYLNYWDVYRAPPYFDRWGIQEPVHVNALFNEQGRVERVPGYSTDHVADDAVEFIRERAAAGNGRPFFLYVAPHVPHAPFQPPERYADAPVPPFRGDPATCERDISDKPPFVRRLERTHRVEHYQLPPDDRGRMRWSSAQRQRYFTQIIPTQQERMLMAADDLVNRVMSTLHSTGLDRNTLVIYISDNGFLWGEHGLVSKSWPYTQSVQVPMMMRWPGHVPAGAVDDRLVANIDIAPTIAQATGVQIDAPMDGHSLLDRRFRRSALLLEHWSPTWSSLITPGYQYVEYYHDWGLRHMTFREYYDLRRDPWELHNLLSGIATSQGLPLERLHQQLREYEGCRAFTCP</sequence>
<evidence type="ECO:0000313" key="6">
    <source>
        <dbReference type="EMBL" id="ACZ43498.1"/>
    </source>
</evidence>
<dbReference type="OrthoDB" id="9789742at2"/>
<dbReference type="CDD" id="cd16147">
    <property type="entry name" value="G6S"/>
    <property type="match status" value="1"/>
</dbReference>
<dbReference type="PANTHER" id="PTHR43108:SF8">
    <property type="entry name" value="SD21168P"/>
    <property type="match status" value="1"/>
</dbReference>
<organism evidence="6 7">
    <name type="scientific">Thermobaculum terrenum (strain ATCC BAA-798 / CCMEE 7001 / YNP1)</name>
    <dbReference type="NCBI Taxonomy" id="525904"/>
    <lineage>
        <taxon>Bacteria</taxon>
        <taxon>Bacillati</taxon>
        <taxon>Chloroflexota</taxon>
        <taxon>Chloroflexia</taxon>
        <taxon>Candidatus Thermobaculales</taxon>
        <taxon>Candidatus Thermobaculaceae</taxon>
        <taxon>Thermobaculum</taxon>
    </lineage>
</organism>
<dbReference type="EMBL" id="CP001826">
    <property type="protein sequence ID" value="ACZ43498.1"/>
    <property type="molecule type" value="Genomic_DNA"/>
</dbReference>
<dbReference type="GO" id="GO:0016787">
    <property type="term" value="F:hydrolase activity"/>
    <property type="evidence" value="ECO:0007669"/>
    <property type="project" value="UniProtKB-KW"/>
</dbReference>
<dbReference type="PANTHER" id="PTHR43108">
    <property type="entry name" value="N-ACETYLGLUCOSAMINE-6-SULFATASE FAMILY MEMBER"/>
    <property type="match status" value="1"/>
</dbReference>
<evidence type="ECO:0000256" key="4">
    <source>
        <dbReference type="ARBA" id="ARBA00023180"/>
    </source>
</evidence>
<protein>
    <submittedName>
        <fullName evidence="6">Sulfatase</fullName>
    </submittedName>
</protein>
<keyword evidence="2" id="KW-0732">Signal</keyword>
<name>D1CIC7_THET1</name>
<dbReference type="Gene3D" id="3.40.720.10">
    <property type="entry name" value="Alkaline Phosphatase, subunit A"/>
    <property type="match status" value="1"/>
</dbReference>
<gene>
    <name evidence="6" type="ordered locus">Tter_2610</name>
</gene>
<dbReference type="PROSITE" id="PS00523">
    <property type="entry name" value="SULFATASE_1"/>
    <property type="match status" value="1"/>
</dbReference>
<dbReference type="InterPro" id="IPR024607">
    <property type="entry name" value="Sulfatase_CS"/>
</dbReference>
<dbReference type="SUPFAM" id="SSF53649">
    <property type="entry name" value="Alkaline phosphatase-like"/>
    <property type="match status" value="1"/>
</dbReference>
<dbReference type="Pfam" id="PF00884">
    <property type="entry name" value="Sulfatase"/>
    <property type="match status" value="1"/>
</dbReference>
<dbReference type="Proteomes" id="UP000000323">
    <property type="component" value="Chromosome 2"/>
</dbReference>
<dbReference type="AlphaFoldDB" id="D1CIC7"/>
<dbReference type="RefSeq" id="WP_012876529.1">
    <property type="nucleotide sequence ID" value="NC_013526.1"/>
</dbReference>
<dbReference type="STRING" id="525904.Tter_2610"/>
<evidence type="ECO:0000259" key="5">
    <source>
        <dbReference type="Pfam" id="PF00884"/>
    </source>
</evidence>
<dbReference type="InterPro" id="IPR017850">
    <property type="entry name" value="Alkaline_phosphatase_core_sf"/>
</dbReference>
<dbReference type="KEGG" id="ttr:Tter_2610"/>
<proteinExistence type="inferred from homology"/>
<evidence type="ECO:0000256" key="3">
    <source>
        <dbReference type="ARBA" id="ARBA00022801"/>
    </source>
</evidence>
<dbReference type="InterPro" id="IPR000917">
    <property type="entry name" value="Sulfatase_N"/>
</dbReference>
<evidence type="ECO:0000256" key="1">
    <source>
        <dbReference type="ARBA" id="ARBA00008779"/>
    </source>
</evidence>